<evidence type="ECO:0000256" key="1">
    <source>
        <dbReference type="ARBA" id="ARBA00023015"/>
    </source>
</evidence>
<reference evidence="6 7" key="1">
    <citation type="submission" date="2019-07" db="EMBL/GenBank/DDBJ databases">
        <title>Complete genome of Crassaminicella thermophila SY095.</title>
        <authorList>
            <person name="Li X."/>
        </authorList>
    </citation>
    <scope>NUCLEOTIDE SEQUENCE [LARGE SCALE GENOMIC DNA]</scope>
    <source>
        <strain evidence="6 7">SY095</strain>
    </source>
</reference>
<dbReference type="Gene3D" id="2.60.120.10">
    <property type="entry name" value="Jelly Rolls"/>
    <property type="match status" value="1"/>
</dbReference>
<dbReference type="GO" id="GO:0003677">
    <property type="term" value="F:DNA binding"/>
    <property type="evidence" value="ECO:0007669"/>
    <property type="project" value="UniProtKB-KW"/>
</dbReference>
<evidence type="ECO:0000259" key="5">
    <source>
        <dbReference type="PROSITE" id="PS51063"/>
    </source>
</evidence>
<keyword evidence="2" id="KW-0238">DNA-binding</keyword>
<keyword evidence="1" id="KW-0805">Transcription regulation</keyword>
<evidence type="ECO:0000313" key="6">
    <source>
        <dbReference type="EMBL" id="QEK11517.1"/>
    </source>
</evidence>
<dbReference type="OrthoDB" id="3176638at2"/>
<dbReference type="EMBL" id="CP042243">
    <property type="protein sequence ID" value="QEK11517.1"/>
    <property type="molecule type" value="Genomic_DNA"/>
</dbReference>
<evidence type="ECO:0000259" key="4">
    <source>
        <dbReference type="PROSITE" id="PS50042"/>
    </source>
</evidence>
<dbReference type="InterPro" id="IPR036390">
    <property type="entry name" value="WH_DNA-bd_sf"/>
</dbReference>
<accession>A0A5C0SC57</accession>
<dbReference type="Proteomes" id="UP000324646">
    <property type="component" value="Chromosome"/>
</dbReference>
<dbReference type="PROSITE" id="PS50042">
    <property type="entry name" value="CNMP_BINDING_3"/>
    <property type="match status" value="1"/>
</dbReference>
<dbReference type="InterPro" id="IPR014710">
    <property type="entry name" value="RmlC-like_jellyroll"/>
</dbReference>
<feature type="domain" description="HTH crp-type" evidence="5">
    <location>
        <begin position="152"/>
        <end position="220"/>
    </location>
</feature>
<dbReference type="InterPro" id="IPR000595">
    <property type="entry name" value="cNMP-bd_dom"/>
</dbReference>
<evidence type="ECO:0000313" key="7">
    <source>
        <dbReference type="Proteomes" id="UP000324646"/>
    </source>
</evidence>
<dbReference type="InterPro" id="IPR012318">
    <property type="entry name" value="HTH_CRP"/>
</dbReference>
<dbReference type="Pfam" id="PF13545">
    <property type="entry name" value="HTH_Crp_2"/>
    <property type="match status" value="1"/>
</dbReference>
<keyword evidence="3" id="KW-0804">Transcription</keyword>
<dbReference type="InterPro" id="IPR050397">
    <property type="entry name" value="Env_Response_Regulators"/>
</dbReference>
<evidence type="ECO:0000256" key="3">
    <source>
        <dbReference type="ARBA" id="ARBA00023163"/>
    </source>
</evidence>
<feature type="domain" description="Cyclic nucleotide-binding" evidence="4">
    <location>
        <begin position="15"/>
        <end position="120"/>
    </location>
</feature>
<protein>
    <submittedName>
        <fullName evidence="6">Crp/Fnr family transcriptional regulator</fullName>
    </submittedName>
</protein>
<dbReference type="SUPFAM" id="SSF51206">
    <property type="entry name" value="cAMP-binding domain-like"/>
    <property type="match status" value="1"/>
</dbReference>
<gene>
    <name evidence="6" type="ORF">FQB35_03525</name>
</gene>
<dbReference type="PANTHER" id="PTHR24567:SF58">
    <property type="entry name" value="CYCLIC AMP-BINDING REGULATORY PROTEIN"/>
    <property type="match status" value="1"/>
</dbReference>
<dbReference type="SUPFAM" id="SSF46785">
    <property type="entry name" value="Winged helix' DNA-binding domain"/>
    <property type="match status" value="1"/>
</dbReference>
<dbReference type="GO" id="GO:0003700">
    <property type="term" value="F:DNA-binding transcription factor activity"/>
    <property type="evidence" value="ECO:0007669"/>
    <property type="project" value="TreeGrafter"/>
</dbReference>
<proteinExistence type="predicted"/>
<dbReference type="PROSITE" id="PS51063">
    <property type="entry name" value="HTH_CRP_2"/>
    <property type="match status" value="1"/>
</dbReference>
<dbReference type="InterPro" id="IPR018490">
    <property type="entry name" value="cNMP-bd_dom_sf"/>
</dbReference>
<dbReference type="Pfam" id="PF00027">
    <property type="entry name" value="cNMP_binding"/>
    <property type="match status" value="1"/>
</dbReference>
<dbReference type="SMART" id="SM00419">
    <property type="entry name" value="HTH_CRP"/>
    <property type="match status" value="1"/>
</dbReference>
<name>A0A5C0SC57_CRATE</name>
<dbReference type="GO" id="GO:0005829">
    <property type="term" value="C:cytosol"/>
    <property type="evidence" value="ECO:0007669"/>
    <property type="project" value="TreeGrafter"/>
</dbReference>
<evidence type="ECO:0000256" key="2">
    <source>
        <dbReference type="ARBA" id="ARBA00023125"/>
    </source>
</evidence>
<dbReference type="PANTHER" id="PTHR24567">
    <property type="entry name" value="CRP FAMILY TRANSCRIPTIONAL REGULATORY PROTEIN"/>
    <property type="match status" value="1"/>
</dbReference>
<organism evidence="6 7">
    <name type="scientific">Crassaminicella thermophila</name>
    <dbReference type="NCBI Taxonomy" id="2599308"/>
    <lineage>
        <taxon>Bacteria</taxon>
        <taxon>Bacillati</taxon>
        <taxon>Bacillota</taxon>
        <taxon>Clostridia</taxon>
        <taxon>Eubacteriales</taxon>
        <taxon>Clostridiaceae</taxon>
        <taxon>Crassaminicella</taxon>
    </lineage>
</organism>
<dbReference type="KEGG" id="crs:FQB35_03525"/>
<dbReference type="AlphaFoldDB" id="A0A5C0SC57"/>
<dbReference type="RefSeq" id="WP_148808672.1">
    <property type="nucleotide sequence ID" value="NZ_CP042243.1"/>
</dbReference>
<dbReference type="CDD" id="cd00038">
    <property type="entry name" value="CAP_ED"/>
    <property type="match status" value="1"/>
</dbReference>
<keyword evidence="7" id="KW-1185">Reference proteome</keyword>
<sequence>MDIKNYIDILRTNNLFKNFSNEELLFLFNNSNNNIYKYEKNRIIHFESEKCTTLDVVLEGKVLVQRIDEYGNVLTITQFQAGDDLGLNSLFGDNHAYPMSVIAKSNTVILHIKKNFVLELCQNNRNFLIEILRSISNKALILTNKIKSISIKSLRESIIDFLSYEYYTQKTNKIKLNITKKELAERLGVQRTSLSRELNKMKKDGLIIYDAHSITIKDLSIIK</sequence>